<feature type="domain" description="SRCR" evidence="12">
    <location>
        <begin position="403"/>
        <end position="502"/>
    </location>
</feature>
<dbReference type="FunFam" id="3.10.250.10:FF:000006">
    <property type="entry name" value="neurotrypsin isoform X2"/>
    <property type="match status" value="2"/>
</dbReference>
<feature type="disulfide bond" evidence="11">
    <location>
        <begin position="70"/>
        <end position="80"/>
    </location>
</feature>
<evidence type="ECO:0000256" key="10">
    <source>
        <dbReference type="ARBA" id="ARBA00069168"/>
    </source>
</evidence>
<comment type="function">
    <text evidence="8">Binds to extracellular matrix proteins. Binds to pathogen-associated molecular patterns (PAMPs) present on the cell walls of Gram-positive and Gram-negative bacteria and fungi, behaving as a pattern recognition receptor (PRR). Induces bacterial and fungal aggregation and subsequent inhibition of PAMP-induced cytokine release. Does not possess intrinsic bactericidal activity. May play a role in the innate defense and homeostasis of certain epithelial surfaces.</text>
</comment>
<organism evidence="13 14">
    <name type="scientific">Nestor notabilis</name>
    <name type="common">Kea</name>
    <dbReference type="NCBI Taxonomy" id="176057"/>
    <lineage>
        <taxon>Eukaryota</taxon>
        <taxon>Metazoa</taxon>
        <taxon>Chordata</taxon>
        <taxon>Craniata</taxon>
        <taxon>Vertebrata</taxon>
        <taxon>Euteleostomi</taxon>
        <taxon>Archelosauria</taxon>
        <taxon>Archosauria</taxon>
        <taxon>Dinosauria</taxon>
        <taxon>Saurischia</taxon>
        <taxon>Theropoda</taxon>
        <taxon>Coelurosauria</taxon>
        <taxon>Aves</taxon>
        <taxon>Neognathae</taxon>
        <taxon>Neoaves</taxon>
        <taxon>Telluraves</taxon>
        <taxon>Australaves</taxon>
        <taxon>Psittaciformes</taxon>
        <taxon>Psittacidae</taxon>
        <taxon>Nestor</taxon>
    </lineage>
</organism>
<keyword evidence="5 11" id="KW-1015">Disulfide bond</keyword>
<feature type="disulfide bond" evidence="11">
    <location>
        <begin position="428"/>
        <end position="492"/>
    </location>
</feature>
<dbReference type="SMART" id="SM00202">
    <property type="entry name" value="SR"/>
    <property type="match status" value="4"/>
</dbReference>
<feature type="disulfide bond" evidence="11">
    <location>
        <begin position="26"/>
        <end position="90"/>
    </location>
</feature>
<evidence type="ECO:0000313" key="14">
    <source>
        <dbReference type="Proteomes" id="UP000053840"/>
    </source>
</evidence>
<feature type="disulfide bond" evidence="11">
    <location>
        <begin position="156"/>
        <end position="220"/>
    </location>
</feature>
<feature type="domain" description="SRCR" evidence="12">
    <location>
        <begin position="131"/>
        <end position="231"/>
    </location>
</feature>
<gene>
    <name evidence="13" type="ORF">N333_07381</name>
</gene>
<dbReference type="InterPro" id="IPR036772">
    <property type="entry name" value="SRCR-like_dom_sf"/>
</dbReference>
<feature type="disulfide bond" evidence="11">
    <location>
        <begin position="294"/>
        <end position="358"/>
    </location>
</feature>
<name>A0A091RTH1_NESNO</name>
<dbReference type="GO" id="GO:0004252">
    <property type="term" value="F:serine-type endopeptidase activity"/>
    <property type="evidence" value="ECO:0007669"/>
    <property type="project" value="TreeGrafter"/>
</dbReference>
<feature type="disulfide bond" evidence="11">
    <location>
        <begin position="169"/>
        <end position="230"/>
    </location>
</feature>
<reference evidence="13 14" key="1">
    <citation type="submission" date="2014-04" db="EMBL/GenBank/DDBJ databases">
        <title>Genome evolution of avian class.</title>
        <authorList>
            <person name="Zhang G."/>
            <person name="Li C."/>
        </authorList>
    </citation>
    <scope>NUCLEOTIDE SEQUENCE [LARGE SCALE GENOMIC DNA]</scope>
    <source>
        <strain evidence="13">BGI_N333</strain>
    </source>
</reference>
<evidence type="ECO:0000256" key="9">
    <source>
        <dbReference type="ARBA" id="ARBA00064153"/>
    </source>
</evidence>
<proteinExistence type="predicted"/>
<dbReference type="Pfam" id="PF00530">
    <property type="entry name" value="SRCR"/>
    <property type="match status" value="4"/>
</dbReference>
<evidence type="ECO:0000256" key="3">
    <source>
        <dbReference type="ARBA" id="ARBA00022729"/>
    </source>
</evidence>
<dbReference type="SUPFAM" id="SSF56487">
    <property type="entry name" value="SRCR-like"/>
    <property type="match status" value="4"/>
</dbReference>
<evidence type="ECO:0000256" key="8">
    <source>
        <dbReference type="ARBA" id="ARBA00058074"/>
    </source>
</evidence>
<dbReference type="PANTHER" id="PTHR48071">
    <property type="entry name" value="SRCR DOMAIN-CONTAINING PROTEIN"/>
    <property type="match status" value="1"/>
</dbReference>
<dbReference type="AlphaFoldDB" id="A0A091RTH1"/>
<evidence type="ECO:0000313" key="13">
    <source>
        <dbReference type="EMBL" id="KFQ45444.1"/>
    </source>
</evidence>
<feature type="disulfide bond" evidence="11">
    <location>
        <begin position="39"/>
        <end position="100"/>
    </location>
</feature>
<dbReference type="PROSITE" id="PS50287">
    <property type="entry name" value="SRCR_2"/>
    <property type="match status" value="4"/>
</dbReference>
<dbReference type="EMBL" id="KK931874">
    <property type="protein sequence ID" value="KFQ45444.1"/>
    <property type="molecule type" value="Genomic_DNA"/>
</dbReference>
<dbReference type="InterPro" id="IPR001190">
    <property type="entry name" value="SRCR"/>
</dbReference>
<evidence type="ECO:0000256" key="11">
    <source>
        <dbReference type="PROSITE-ProRule" id="PRU00196"/>
    </source>
</evidence>
<protein>
    <recommendedName>
        <fullName evidence="10">Soluble scavenger receptor cysteine-rich domain-containing protein SSC5D</fullName>
    </recommendedName>
</protein>
<feature type="non-terminal residue" evidence="13">
    <location>
        <position position="502"/>
    </location>
</feature>
<keyword evidence="4" id="KW-0677">Repeat</keyword>
<dbReference type="FunFam" id="3.10.250.10:FF:000007">
    <property type="entry name" value="Soluble scavenger receptor cysteine-rich domain-containing protein SSC5D"/>
    <property type="match status" value="2"/>
</dbReference>
<evidence type="ECO:0000256" key="2">
    <source>
        <dbReference type="ARBA" id="ARBA00022525"/>
    </source>
</evidence>
<feature type="non-terminal residue" evidence="13">
    <location>
        <position position="1"/>
    </location>
</feature>
<evidence type="ECO:0000256" key="1">
    <source>
        <dbReference type="ARBA" id="ARBA00004613"/>
    </source>
</evidence>
<dbReference type="Gene3D" id="3.10.250.10">
    <property type="entry name" value="SRCR-like domain"/>
    <property type="match status" value="4"/>
</dbReference>
<keyword evidence="6" id="KW-0675">Receptor</keyword>
<evidence type="ECO:0000259" key="12">
    <source>
        <dbReference type="PROSITE" id="PS50287"/>
    </source>
</evidence>
<comment type="caution">
    <text evidence="11">Lacks conserved residue(s) required for the propagation of feature annotation.</text>
</comment>
<keyword evidence="7" id="KW-0325">Glycoprotein</keyword>
<accession>A0A091RTH1</accession>
<dbReference type="PROSITE" id="PS00420">
    <property type="entry name" value="SRCR_1"/>
    <property type="match status" value="4"/>
</dbReference>
<comment type="subcellular location">
    <subcellularLocation>
        <location evidence="1">Secreted</location>
    </subcellularLocation>
</comment>
<dbReference type="GO" id="GO:0005615">
    <property type="term" value="C:extracellular space"/>
    <property type="evidence" value="ECO:0007669"/>
    <property type="project" value="TreeGrafter"/>
</dbReference>
<evidence type="ECO:0000256" key="4">
    <source>
        <dbReference type="ARBA" id="ARBA00022737"/>
    </source>
</evidence>
<feature type="disulfide bond" evidence="11">
    <location>
        <begin position="441"/>
        <end position="502"/>
    </location>
</feature>
<keyword evidence="3" id="KW-0732">Signal</keyword>
<comment type="subunit">
    <text evidence="9">Interacts with LGALS1 and laminin.</text>
</comment>
<feature type="disulfide bond" evidence="11">
    <location>
        <begin position="200"/>
        <end position="210"/>
    </location>
</feature>
<dbReference type="GO" id="GO:0031638">
    <property type="term" value="P:zymogen activation"/>
    <property type="evidence" value="ECO:0007669"/>
    <property type="project" value="TreeGrafter"/>
</dbReference>
<evidence type="ECO:0000256" key="6">
    <source>
        <dbReference type="ARBA" id="ARBA00023170"/>
    </source>
</evidence>
<dbReference type="PANTHER" id="PTHR48071:SF15">
    <property type="entry name" value="SRCR DOMAIN-CONTAINING PROTEIN"/>
    <property type="match status" value="1"/>
</dbReference>
<dbReference type="GO" id="GO:0005886">
    <property type="term" value="C:plasma membrane"/>
    <property type="evidence" value="ECO:0007669"/>
    <property type="project" value="TreeGrafter"/>
</dbReference>
<keyword evidence="2" id="KW-0964">Secreted</keyword>
<keyword evidence="14" id="KW-1185">Reference proteome</keyword>
<feature type="domain" description="SRCR" evidence="12">
    <location>
        <begin position="269"/>
        <end position="371"/>
    </location>
</feature>
<evidence type="ECO:0000256" key="7">
    <source>
        <dbReference type="ARBA" id="ARBA00023180"/>
    </source>
</evidence>
<dbReference type="PRINTS" id="PR00258">
    <property type="entry name" value="SPERACTRCPTR"/>
</dbReference>
<evidence type="ECO:0000256" key="5">
    <source>
        <dbReference type="ARBA" id="ARBA00023157"/>
    </source>
</evidence>
<feature type="disulfide bond" evidence="11">
    <location>
        <begin position="472"/>
        <end position="482"/>
    </location>
</feature>
<dbReference type="Proteomes" id="UP000053840">
    <property type="component" value="Unassembled WGS sequence"/>
</dbReference>
<feature type="domain" description="SRCR" evidence="12">
    <location>
        <begin position="1"/>
        <end position="101"/>
    </location>
</feature>
<feature type="disulfide bond" evidence="11">
    <location>
        <begin position="338"/>
        <end position="348"/>
    </location>
</feature>
<sequence length="502" mass="53336">LRLVDGLNHCSGRVEVFYGQQWGTVCDDHWDLVEADVVCRQLGCGKAVVASRGASFGQGAGPIWLDDVSCRGTEDALSQCKATGWGSHNCEHREDAGVVCTGPVPSQLSQWAQSSSVTGCRQSYIPRVAPLRLVNGPNRCSGRVEVFYGQQWGTVCDDHWDISDAEVVCRQLGCGGALSPLPSAYFGEGSGPIWLDDVNCTGTETALSKCKTTPWGAHNCKRGEEAGVVCLGKSHLRHHLAHLLGTSLPEANLTCSSLYGSGSPEPTPIRLVNGSSSCSGRVEVFHEQRWGSVCDDGWDVMDARVVCRQLGCGTALSAPGSAHFGQGTGQIWLDDVECAGAEAALSSCQARAWGDHNCNPGEDAAVDWCCGVRRVFPLSTEPWGTQGSRNTSPLCFAPEVPPLRLVNGPTRCAGRVEVFHGHQWGTVCDDKWDLSDAAVICQQLGCGAAVAAPGSAYFGQGFGRIWLDDVMCSGTEPALSECVARPWGLHNCNHGEDAGVVC</sequence>